<dbReference type="RefSeq" id="WP_075270012.1">
    <property type="nucleotide sequence ID" value="NZ_CP014332.1"/>
</dbReference>
<dbReference type="PANTHER" id="PTHR12558">
    <property type="entry name" value="CELL DIVISION CYCLE 16,23,27"/>
    <property type="match status" value="1"/>
</dbReference>
<dbReference type="PROSITE" id="PS50005">
    <property type="entry name" value="TPR"/>
    <property type="match status" value="1"/>
</dbReference>
<name>A0A1L6RCR1_9LACO</name>
<dbReference type="EMBL" id="CP014332">
    <property type="protein sequence ID" value="APS42262.1"/>
    <property type="molecule type" value="Genomic_DNA"/>
</dbReference>
<dbReference type="Gene3D" id="1.25.40.10">
    <property type="entry name" value="Tetratricopeptide repeat domain"/>
    <property type="match status" value="1"/>
</dbReference>
<dbReference type="SUPFAM" id="SSF48452">
    <property type="entry name" value="TPR-like"/>
    <property type="match status" value="2"/>
</dbReference>
<organism evidence="2 3">
    <name type="scientific">Weissella jogaejeotgali</name>
    <dbReference type="NCBI Taxonomy" id="1631871"/>
    <lineage>
        <taxon>Bacteria</taxon>
        <taxon>Bacillati</taxon>
        <taxon>Bacillota</taxon>
        <taxon>Bacilli</taxon>
        <taxon>Lactobacillales</taxon>
        <taxon>Lactobacillaceae</taxon>
        <taxon>Weissella</taxon>
    </lineage>
</organism>
<dbReference type="PANTHER" id="PTHR12558:SF13">
    <property type="entry name" value="CELL DIVISION CYCLE PROTEIN 27 HOMOLOG"/>
    <property type="match status" value="1"/>
</dbReference>
<reference evidence="2 3" key="1">
    <citation type="submission" date="2016-02" db="EMBL/GenBank/DDBJ databases">
        <title>Complete Genome Sequence of Weissella jogaejeotgali FOL01.</title>
        <authorList>
            <person name="Lee J.-H."/>
            <person name="Ku H.-J."/>
        </authorList>
    </citation>
    <scope>NUCLEOTIDE SEQUENCE [LARGE SCALE GENOMIC DNA]</scope>
    <source>
        <strain evidence="2 3">FOL01</strain>
    </source>
</reference>
<dbReference type="OrthoDB" id="2329209at2"/>
<keyword evidence="1" id="KW-0802">TPR repeat</keyword>
<sequence>MAKIDDEVQKDIKRLVKDITEHPDHWQAYVDLVNVLTVTNSLVEAEELALKSLSIFKDNADAQQELFYATGNVYYTAADYTRATSFFNKITDEKLKHDAIMMQAQSFYAQNKFKQALAFALTAVQQDNQDLSAQVLLGNIWLSLGDSKAAREAFDAALAINQANYSANFGRGVVAEALNEQDNQWLQAAQNINPKQYQADAGRLDDLIKVMLGSTSDERNSN</sequence>
<protein>
    <recommendedName>
        <fullName evidence="4">Tetratricopeptide repeat protein</fullName>
    </recommendedName>
</protein>
<dbReference type="InterPro" id="IPR019734">
    <property type="entry name" value="TPR_rpt"/>
</dbReference>
<dbReference type="SMART" id="SM00028">
    <property type="entry name" value="TPR"/>
    <property type="match status" value="3"/>
</dbReference>
<feature type="repeat" description="TPR" evidence="1">
    <location>
        <begin position="131"/>
        <end position="164"/>
    </location>
</feature>
<evidence type="ECO:0000256" key="1">
    <source>
        <dbReference type="PROSITE-ProRule" id="PRU00339"/>
    </source>
</evidence>
<evidence type="ECO:0008006" key="4">
    <source>
        <dbReference type="Google" id="ProtNLM"/>
    </source>
</evidence>
<accession>A0A1L6RCR1</accession>
<gene>
    <name evidence="2" type="ORF">FOL01_1403</name>
</gene>
<dbReference type="Proteomes" id="UP000185473">
    <property type="component" value="Chromosome"/>
</dbReference>
<evidence type="ECO:0000313" key="3">
    <source>
        <dbReference type="Proteomes" id="UP000185473"/>
    </source>
</evidence>
<evidence type="ECO:0000313" key="2">
    <source>
        <dbReference type="EMBL" id="APS42262.1"/>
    </source>
</evidence>
<dbReference type="Pfam" id="PF13432">
    <property type="entry name" value="TPR_16"/>
    <property type="match status" value="1"/>
</dbReference>
<dbReference type="AlphaFoldDB" id="A0A1L6RCR1"/>
<keyword evidence="3" id="KW-1185">Reference proteome</keyword>
<dbReference type="STRING" id="1631871.FOL01_1403"/>
<dbReference type="KEGG" id="wjo:FOL01_1403"/>
<dbReference type="InterPro" id="IPR011990">
    <property type="entry name" value="TPR-like_helical_dom_sf"/>
</dbReference>
<proteinExistence type="predicted"/>